<keyword evidence="8" id="KW-0411">Iron-sulfur</keyword>
<dbReference type="GO" id="GO:0051537">
    <property type="term" value="F:2 iron, 2 sulfur cluster binding"/>
    <property type="evidence" value="ECO:0007669"/>
    <property type="project" value="UniProtKB-KW"/>
</dbReference>
<dbReference type="InterPro" id="IPR012675">
    <property type="entry name" value="Beta-grasp_dom_sf"/>
</dbReference>
<keyword evidence="4" id="KW-0479">Metal-binding</keyword>
<keyword evidence="7" id="KW-0408">Iron</keyword>
<dbReference type="Gene3D" id="3.10.20.30">
    <property type="match status" value="1"/>
</dbReference>
<dbReference type="Gene3D" id="3.40.50.80">
    <property type="entry name" value="Nucleotide-binding domain of ferredoxin-NADP reductase (FNR) module"/>
    <property type="match status" value="1"/>
</dbReference>
<dbReference type="PRINTS" id="PR00410">
    <property type="entry name" value="PHEHYDRXLASE"/>
</dbReference>
<evidence type="ECO:0000256" key="6">
    <source>
        <dbReference type="ARBA" id="ARBA00023002"/>
    </source>
</evidence>
<feature type="domain" description="FAD-binding FR-type" evidence="9">
    <location>
        <begin position="48"/>
        <end position="155"/>
    </location>
</feature>
<dbReference type="Proteomes" id="UP001139207">
    <property type="component" value="Unassembled WGS sequence"/>
</dbReference>
<evidence type="ECO:0000313" key="10">
    <source>
        <dbReference type="EMBL" id="MCJ7857771.1"/>
    </source>
</evidence>
<comment type="caution">
    <text evidence="10">The sequence shown here is derived from an EMBL/GenBank/DDBJ whole genome shotgun (WGS) entry which is preliminary data.</text>
</comment>
<accession>A0A9X2AY69</accession>
<evidence type="ECO:0000256" key="1">
    <source>
        <dbReference type="ARBA" id="ARBA00001974"/>
    </source>
</evidence>
<sequence length="379" mass="40340">MNKVRLGKVGNVRKVAARATRPLTPALRKLTTPLTPTDYAGIFDPLRGREVRGRITAVSRQGGYTTLTVSPGPGISRVFHAGQFIGLGLEIDGRWRWRCYSLTNAPLRSGHGRSRTLTVTVKPVPGGEVSGHLTEHATVGQIIRLTAPGGDFHLPSPLPERLLFITAGAGITPVMSMLRWLREENTPETWPDVVHIHSERGPRPPGPFADELEQLGTTAPSYRLTTWNSSQDGRLTVEDVTTAVPDWEDRVVFACGPGPLLEALAETIPDIHTETFHAQGAASGNAGASPDPADLGGEIEFGDSGVVTTSTGSTTILDAAESCGVDLVHGCRMGICRTCVTPITDGTAVDLRDGTTYGPGEQIRTCCSVPSGYVHLASN</sequence>
<dbReference type="InterPro" id="IPR036010">
    <property type="entry name" value="2Fe-2S_ferredoxin-like_sf"/>
</dbReference>
<name>A0A9X2AY69_9CORY</name>
<dbReference type="EMBL" id="JALIEA010000011">
    <property type="protein sequence ID" value="MCJ7857771.1"/>
    <property type="molecule type" value="Genomic_DNA"/>
</dbReference>
<dbReference type="GO" id="GO:0046872">
    <property type="term" value="F:metal ion binding"/>
    <property type="evidence" value="ECO:0007669"/>
    <property type="project" value="UniProtKB-KW"/>
</dbReference>
<gene>
    <name evidence="10" type="ORF">MUN33_03435</name>
</gene>
<proteinExistence type="predicted"/>
<evidence type="ECO:0000256" key="5">
    <source>
        <dbReference type="ARBA" id="ARBA00022827"/>
    </source>
</evidence>
<keyword evidence="3" id="KW-0001">2Fe-2S</keyword>
<evidence type="ECO:0000256" key="8">
    <source>
        <dbReference type="ARBA" id="ARBA00023014"/>
    </source>
</evidence>
<dbReference type="InterPro" id="IPR017938">
    <property type="entry name" value="Riboflavin_synthase-like_b-brl"/>
</dbReference>
<dbReference type="RefSeq" id="WP_244803523.1">
    <property type="nucleotide sequence ID" value="NZ_JALIEA010000011.1"/>
</dbReference>
<dbReference type="InterPro" id="IPR008333">
    <property type="entry name" value="Cbr1-like_FAD-bd_dom"/>
</dbReference>
<dbReference type="SUPFAM" id="SSF52343">
    <property type="entry name" value="Ferredoxin reductase-like, C-terminal NADP-linked domain"/>
    <property type="match status" value="1"/>
</dbReference>
<comment type="cofactor">
    <cofactor evidence="1">
        <name>FAD</name>
        <dbReference type="ChEBI" id="CHEBI:57692"/>
    </cofactor>
</comment>
<keyword evidence="6" id="KW-0560">Oxidoreductase</keyword>
<dbReference type="InterPro" id="IPR017927">
    <property type="entry name" value="FAD-bd_FR_type"/>
</dbReference>
<evidence type="ECO:0000313" key="11">
    <source>
        <dbReference type="Proteomes" id="UP001139207"/>
    </source>
</evidence>
<reference evidence="10" key="1">
    <citation type="submission" date="2022-04" db="EMBL/GenBank/DDBJ databases">
        <title>Corynebacterium kalidii LD5P10.</title>
        <authorList>
            <person name="Sun J.Q."/>
        </authorList>
    </citation>
    <scope>NUCLEOTIDE SEQUENCE</scope>
    <source>
        <strain evidence="10">LD5P10</strain>
    </source>
</reference>
<dbReference type="PANTHER" id="PTHR47354:SF6">
    <property type="entry name" value="NADH OXIDOREDUCTASE HCR"/>
    <property type="match status" value="1"/>
</dbReference>
<dbReference type="GO" id="GO:0016491">
    <property type="term" value="F:oxidoreductase activity"/>
    <property type="evidence" value="ECO:0007669"/>
    <property type="project" value="UniProtKB-KW"/>
</dbReference>
<dbReference type="InterPro" id="IPR039261">
    <property type="entry name" value="FNR_nucleotide-bd"/>
</dbReference>
<dbReference type="Pfam" id="PF00970">
    <property type="entry name" value="FAD_binding_6"/>
    <property type="match status" value="1"/>
</dbReference>
<dbReference type="SUPFAM" id="SSF54292">
    <property type="entry name" value="2Fe-2S ferredoxin-like"/>
    <property type="match status" value="1"/>
</dbReference>
<evidence type="ECO:0000256" key="4">
    <source>
        <dbReference type="ARBA" id="ARBA00022723"/>
    </source>
</evidence>
<evidence type="ECO:0000256" key="3">
    <source>
        <dbReference type="ARBA" id="ARBA00022714"/>
    </source>
</evidence>
<evidence type="ECO:0000256" key="2">
    <source>
        <dbReference type="ARBA" id="ARBA00022630"/>
    </source>
</evidence>
<keyword evidence="2" id="KW-0285">Flavoprotein</keyword>
<dbReference type="Gene3D" id="2.40.30.10">
    <property type="entry name" value="Translation factors"/>
    <property type="match status" value="1"/>
</dbReference>
<organism evidence="10 11">
    <name type="scientific">Corynebacterium kalidii</name>
    <dbReference type="NCBI Taxonomy" id="2931982"/>
    <lineage>
        <taxon>Bacteria</taxon>
        <taxon>Bacillati</taxon>
        <taxon>Actinomycetota</taxon>
        <taxon>Actinomycetes</taxon>
        <taxon>Mycobacteriales</taxon>
        <taxon>Corynebacteriaceae</taxon>
        <taxon>Corynebacterium</taxon>
    </lineage>
</organism>
<protein>
    <submittedName>
        <fullName evidence="10">Iron-sulfur cluster-binding domain-containing protein</fullName>
    </submittedName>
</protein>
<dbReference type="InterPro" id="IPR001041">
    <property type="entry name" value="2Fe-2S_ferredoxin-type"/>
</dbReference>
<evidence type="ECO:0000256" key="7">
    <source>
        <dbReference type="ARBA" id="ARBA00023004"/>
    </source>
</evidence>
<dbReference type="PANTHER" id="PTHR47354">
    <property type="entry name" value="NADH OXIDOREDUCTASE HCR"/>
    <property type="match status" value="1"/>
</dbReference>
<dbReference type="SUPFAM" id="SSF63380">
    <property type="entry name" value="Riboflavin synthase domain-like"/>
    <property type="match status" value="1"/>
</dbReference>
<dbReference type="PROSITE" id="PS51384">
    <property type="entry name" value="FAD_FR"/>
    <property type="match status" value="1"/>
</dbReference>
<dbReference type="AlphaFoldDB" id="A0A9X2AY69"/>
<evidence type="ECO:0000259" key="9">
    <source>
        <dbReference type="PROSITE" id="PS51384"/>
    </source>
</evidence>
<dbReference type="InterPro" id="IPR050415">
    <property type="entry name" value="MRET"/>
</dbReference>
<keyword evidence="5" id="KW-0274">FAD</keyword>
<dbReference type="Pfam" id="PF00111">
    <property type="entry name" value="Fer2"/>
    <property type="match status" value="1"/>
</dbReference>
<dbReference type="CDD" id="cd00207">
    <property type="entry name" value="fer2"/>
    <property type="match status" value="1"/>
</dbReference>
<keyword evidence="11" id="KW-1185">Reference proteome</keyword>